<evidence type="ECO:0000256" key="4">
    <source>
        <dbReference type="ARBA" id="ARBA00023163"/>
    </source>
</evidence>
<evidence type="ECO:0000313" key="7">
    <source>
        <dbReference type="Proteomes" id="UP000260773"/>
    </source>
</evidence>
<dbReference type="Gene3D" id="1.10.10.10">
    <property type="entry name" value="Winged helix-like DNA-binding domain superfamily/Winged helix DNA-binding domain"/>
    <property type="match status" value="1"/>
</dbReference>
<comment type="caution">
    <text evidence="6">The sequence shown here is derived from an EMBL/GenBank/DDBJ whole genome shotgun (WGS) entry which is preliminary data.</text>
</comment>
<evidence type="ECO:0000256" key="2">
    <source>
        <dbReference type="ARBA" id="ARBA00023015"/>
    </source>
</evidence>
<evidence type="ECO:0000259" key="5">
    <source>
        <dbReference type="PROSITE" id="PS50931"/>
    </source>
</evidence>
<accession>A0A3E2TQ25</accession>
<keyword evidence="3" id="KW-0238">DNA-binding</keyword>
<keyword evidence="2" id="KW-0805">Transcription regulation</keyword>
<dbReference type="GO" id="GO:0003700">
    <property type="term" value="F:DNA-binding transcription factor activity"/>
    <property type="evidence" value="ECO:0007669"/>
    <property type="project" value="InterPro"/>
</dbReference>
<gene>
    <name evidence="6" type="ORF">DW070_05535</name>
</gene>
<dbReference type="EMBL" id="QVEP01000009">
    <property type="protein sequence ID" value="RGB80748.1"/>
    <property type="molecule type" value="Genomic_DNA"/>
</dbReference>
<dbReference type="Pfam" id="PF00126">
    <property type="entry name" value="HTH_1"/>
    <property type="match status" value="1"/>
</dbReference>
<dbReference type="SUPFAM" id="SSF46785">
    <property type="entry name" value="Winged helix' DNA-binding domain"/>
    <property type="match status" value="1"/>
</dbReference>
<comment type="similarity">
    <text evidence="1">Belongs to the LysR transcriptional regulatory family.</text>
</comment>
<organism evidence="6 7">
    <name type="scientific">Coprococcus catus</name>
    <dbReference type="NCBI Taxonomy" id="116085"/>
    <lineage>
        <taxon>Bacteria</taxon>
        <taxon>Bacillati</taxon>
        <taxon>Bacillota</taxon>
        <taxon>Clostridia</taxon>
        <taxon>Lachnospirales</taxon>
        <taxon>Lachnospiraceae</taxon>
        <taxon>Coprococcus</taxon>
    </lineage>
</organism>
<dbReference type="InterPro" id="IPR036388">
    <property type="entry name" value="WH-like_DNA-bd_sf"/>
</dbReference>
<dbReference type="RefSeq" id="WP_015513764.1">
    <property type="nucleotide sequence ID" value="NZ_JAQCWV010000015.1"/>
</dbReference>
<dbReference type="GO" id="GO:0003677">
    <property type="term" value="F:DNA binding"/>
    <property type="evidence" value="ECO:0007669"/>
    <property type="project" value="UniProtKB-KW"/>
</dbReference>
<dbReference type="InterPro" id="IPR000847">
    <property type="entry name" value="LysR_HTH_N"/>
</dbReference>
<evidence type="ECO:0000256" key="3">
    <source>
        <dbReference type="ARBA" id="ARBA00023125"/>
    </source>
</evidence>
<dbReference type="PROSITE" id="PS50931">
    <property type="entry name" value="HTH_LYSR"/>
    <property type="match status" value="1"/>
</dbReference>
<reference evidence="6 7" key="1">
    <citation type="submission" date="2018-08" db="EMBL/GenBank/DDBJ databases">
        <title>A genome reference for cultivated species of the human gut microbiota.</title>
        <authorList>
            <person name="Zou Y."/>
            <person name="Xue W."/>
            <person name="Luo G."/>
        </authorList>
    </citation>
    <scope>NUCLEOTIDE SEQUENCE [LARGE SCALE GENOMIC DNA]</scope>
    <source>
        <strain evidence="6 7">AF45-17</strain>
    </source>
</reference>
<dbReference type="AlphaFoldDB" id="A0A3E2TQ25"/>
<dbReference type="PRINTS" id="PR00039">
    <property type="entry name" value="HTHLYSR"/>
</dbReference>
<evidence type="ECO:0000256" key="1">
    <source>
        <dbReference type="ARBA" id="ARBA00009437"/>
    </source>
</evidence>
<dbReference type="Proteomes" id="UP000260773">
    <property type="component" value="Unassembled WGS sequence"/>
</dbReference>
<feature type="domain" description="HTH lysR-type" evidence="5">
    <location>
        <begin position="1"/>
        <end position="58"/>
    </location>
</feature>
<proteinExistence type="inferred from homology"/>
<dbReference type="InterPro" id="IPR036390">
    <property type="entry name" value="WH_DNA-bd_sf"/>
</dbReference>
<protein>
    <submittedName>
        <fullName evidence="6">LysR family transcriptional regulator</fullName>
    </submittedName>
</protein>
<evidence type="ECO:0000313" key="6">
    <source>
        <dbReference type="EMBL" id="RGB80748.1"/>
    </source>
</evidence>
<name>A0A3E2TQ25_9FIRM</name>
<dbReference type="FunFam" id="1.10.10.10:FF:000001">
    <property type="entry name" value="LysR family transcriptional regulator"/>
    <property type="match status" value="1"/>
</dbReference>
<keyword evidence="4" id="KW-0804">Transcription</keyword>
<sequence length="296" mass="34007">MNSQQIAYFLEVVRQGSFTKAAQVLYTSQPSLSRQIARMEDEFGAELFCRSRTGAVLSPIGKKYYDLFVEMEKRLAELSMEAKRESLQLEKSVHIGVPEGWDVLPLIEKMEALLSARGEELKMTFSAYSYRLLLSQLRNHQIDGCICPKGLIVPLEHMAFLDLPPLQNVLLYSRKHCPPENGQEYTVKDFRKEKLLLLEQEDTSIPKAYQLGFLQDKGIIPETKEYHNIDSILLDVSLDKGFAISDIWSRGAFDRNLSCLKLDQKMPICVAWPENHSFDEMRLFANLFKESMESLQ</sequence>
<dbReference type="PANTHER" id="PTHR30126">
    <property type="entry name" value="HTH-TYPE TRANSCRIPTIONAL REGULATOR"/>
    <property type="match status" value="1"/>
</dbReference>